<dbReference type="InterPro" id="IPR017438">
    <property type="entry name" value="ATP-NAD_kinase_N"/>
</dbReference>
<keyword evidence="3" id="KW-1185">Reference proteome</keyword>
<dbReference type="PANTHER" id="PTHR12358:SF54">
    <property type="entry name" value="SPHINGOSINE KINASE RELATED PROTEIN"/>
    <property type="match status" value="1"/>
</dbReference>
<dbReference type="Gene3D" id="2.60.200.40">
    <property type="match status" value="1"/>
</dbReference>
<reference evidence="2 3" key="1">
    <citation type="submission" date="2020-08" db="EMBL/GenBank/DDBJ databases">
        <title>Functional genomics of gut bacteria from endangered species of beetles.</title>
        <authorList>
            <person name="Carlos-Shanley C."/>
        </authorList>
    </citation>
    <scope>NUCLEOTIDE SEQUENCE [LARGE SCALE GENOMIC DNA]</scope>
    <source>
        <strain evidence="2 3">S00198</strain>
    </source>
</reference>
<dbReference type="Proteomes" id="UP000575083">
    <property type="component" value="Unassembled WGS sequence"/>
</dbReference>
<dbReference type="EMBL" id="JACHLK010000003">
    <property type="protein sequence ID" value="MBB6559526.1"/>
    <property type="molecule type" value="Genomic_DNA"/>
</dbReference>
<evidence type="ECO:0000259" key="1">
    <source>
        <dbReference type="PROSITE" id="PS50146"/>
    </source>
</evidence>
<protein>
    <submittedName>
        <fullName evidence="2">Diacylglycerol kinase family enzyme</fullName>
    </submittedName>
</protein>
<name>A0A7X0PCX9_9BURK</name>
<dbReference type="PROSITE" id="PS50146">
    <property type="entry name" value="DAGK"/>
    <property type="match status" value="1"/>
</dbReference>
<keyword evidence="2" id="KW-0418">Kinase</keyword>
<dbReference type="PANTHER" id="PTHR12358">
    <property type="entry name" value="SPHINGOSINE KINASE"/>
    <property type="match status" value="1"/>
</dbReference>
<gene>
    <name evidence="2" type="ORF">HNP48_002193</name>
</gene>
<accession>A0A7X0PCX9</accession>
<dbReference type="InterPro" id="IPR001206">
    <property type="entry name" value="Diacylglycerol_kinase_cat_dom"/>
</dbReference>
<dbReference type="SMART" id="SM00046">
    <property type="entry name" value="DAGKc"/>
    <property type="match status" value="1"/>
</dbReference>
<organism evidence="2 3">
    <name type="scientific">Acidovorax soli</name>
    <dbReference type="NCBI Taxonomy" id="592050"/>
    <lineage>
        <taxon>Bacteria</taxon>
        <taxon>Pseudomonadati</taxon>
        <taxon>Pseudomonadota</taxon>
        <taxon>Betaproteobacteria</taxon>
        <taxon>Burkholderiales</taxon>
        <taxon>Comamonadaceae</taxon>
        <taxon>Acidovorax</taxon>
    </lineage>
</organism>
<dbReference type="Pfam" id="PF00781">
    <property type="entry name" value="DAGK_cat"/>
    <property type="match status" value="1"/>
</dbReference>
<dbReference type="InterPro" id="IPR016064">
    <property type="entry name" value="NAD/diacylglycerol_kinase_sf"/>
</dbReference>
<dbReference type="InterPro" id="IPR050187">
    <property type="entry name" value="Lipid_Phosphate_FormReg"/>
</dbReference>
<comment type="caution">
    <text evidence="2">The sequence shown here is derived from an EMBL/GenBank/DDBJ whole genome shotgun (WGS) entry which is preliminary data.</text>
</comment>
<sequence length="365" mass="39209">MTIAERPPAVHPHGRIHLVVPKRPGADFDLVRAKLEGAFAAHAHDVVWHVPDQRGDIVDLAYSAVRAAQADAGLVVAAGGDGTINAVASAALQAGVPMGVIPMGTFNYFSREHGLALDPEVAVQDMLRAMEQGDMRPVQVGFVNDRMFVVNAAVGLYPRLLAEREMASKRFGRSRMVAILSAVWSMFRPAGGRRWRVILRTHEGAQAQQEEHLVTTLFVGNNPLQLDRMGVAQAKSVAEGGQLAVILLQPQHRRAVARTVWNAATGQLARDPAVVSMACAEMTVAPASWRPAQVKVAFDGEREWMAPPLRFRVHDRPLWLVTRTTLDRDPAAAPQAVQESVTAEAPVAPAAVPLPVLGATAAAPG</sequence>
<feature type="domain" description="DAGKc" evidence="1">
    <location>
        <begin position="11"/>
        <end position="147"/>
    </location>
</feature>
<dbReference type="AlphaFoldDB" id="A0A7X0PCX9"/>
<evidence type="ECO:0000313" key="3">
    <source>
        <dbReference type="Proteomes" id="UP000575083"/>
    </source>
</evidence>
<proteinExistence type="predicted"/>
<dbReference type="SUPFAM" id="SSF111331">
    <property type="entry name" value="NAD kinase/diacylglycerol kinase-like"/>
    <property type="match status" value="1"/>
</dbReference>
<evidence type="ECO:0000313" key="2">
    <source>
        <dbReference type="EMBL" id="MBB6559526.1"/>
    </source>
</evidence>
<keyword evidence="2" id="KW-0808">Transferase</keyword>
<dbReference type="RefSeq" id="WP_184856925.1">
    <property type="nucleotide sequence ID" value="NZ_JACHLK010000003.1"/>
</dbReference>
<dbReference type="GO" id="GO:0016301">
    <property type="term" value="F:kinase activity"/>
    <property type="evidence" value="ECO:0007669"/>
    <property type="project" value="UniProtKB-KW"/>
</dbReference>
<dbReference type="Gene3D" id="3.40.50.10330">
    <property type="entry name" value="Probable inorganic polyphosphate/atp-NAD kinase, domain 1"/>
    <property type="match status" value="1"/>
</dbReference>